<sequence>MSDKGILKITKKATVVEEMFLLCLKNDVRNRHYLEGAITEGCWIDELMTFCSWYLDDVKTKSNSPLINYVLSYETTNQEVHRSSTEKGSKLDDITRAKAHKYVLFNSTSTTSYCE</sequence>
<organism evidence="2">
    <name type="scientific">Solanum lycopersicum</name>
    <name type="common">Tomato</name>
    <name type="synonym">Lycopersicon esculentum</name>
    <dbReference type="NCBI Taxonomy" id="4081"/>
    <lineage>
        <taxon>Eukaryota</taxon>
        <taxon>Viridiplantae</taxon>
        <taxon>Streptophyta</taxon>
        <taxon>Embryophyta</taxon>
        <taxon>Tracheophyta</taxon>
        <taxon>Spermatophyta</taxon>
        <taxon>Magnoliopsida</taxon>
        <taxon>eudicotyledons</taxon>
        <taxon>Gunneridae</taxon>
        <taxon>Pentapetalae</taxon>
        <taxon>asterids</taxon>
        <taxon>lamiids</taxon>
        <taxon>Solanales</taxon>
        <taxon>Solanaceae</taxon>
        <taxon>Solanoideae</taxon>
        <taxon>Solaneae</taxon>
        <taxon>Solanum</taxon>
        <taxon>Solanum subgen. Lycopersicon</taxon>
    </lineage>
</organism>
<evidence type="ECO:0000313" key="2">
    <source>
        <dbReference type="EnsemblPlants" id="Solyc09g057865.1.1"/>
    </source>
</evidence>
<evidence type="ECO:0000313" key="3">
    <source>
        <dbReference type="Proteomes" id="UP000004994"/>
    </source>
</evidence>
<dbReference type="Gramene" id="Solyc09g057865.1.1">
    <property type="protein sequence ID" value="Solyc09g057865.1.1"/>
    <property type="gene ID" value="Solyc09g057865.1"/>
</dbReference>
<dbReference type="Pfam" id="PF13960">
    <property type="entry name" value="DUF4218"/>
    <property type="match status" value="1"/>
</dbReference>
<name>A0A3Q7I1N7_SOLLC</name>
<dbReference type="Proteomes" id="UP000004994">
    <property type="component" value="Chromosome 9"/>
</dbReference>
<evidence type="ECO:0000259" key="1">
    <source>
        <dbReference type="Pfam" id="PF13960"/>
    </source>
</evidence>
<reference evidence="2" key="2">
    <citation type="submission" date="2019-01" db="UniProtKB">
        <authorList>
            <consortium name="EnsemblPlants"/>
        </authorList>
    </citation>
    <scope>IDENTIFICATION</scope>
    <source>
        <strain evidence="2">cv. Heinz 1706</strain>
    </source>
</reference>
<reference evidence="2" key="1">
    <citation type="journal article" date="2012" name="Nature">
        <title>The tomato genome sequence provides insights into fleshy fruit evolution.</title>
        <authorList>
            <consortium name="Tomato Genome Consortium"/>
        </authorList>
    </citation>
    <scope>NUCLEOTIDE SEQUENCE [LARGE SCALE GENOMIC DNA]</scope>
    <source>
        <strain evidence="2">cv. Heinz 1706</strain>
    </source>
</reference>
<protein>
    <recommendedName>
        <fullName evidence="1">DUF4218 domain-containing protein</fullName>
    </recommendedName>
</protein>
<dbReference type="EnsemblPlants" id="Solyc09g057865.1.1">
    <property type="protein sequence ID" value="Solyc09g057865.1.1"/>
    <property type="gene ID" value="Solyc09g057865.1"/>
</dbReference>
<dbReference type="AlphaFoldDB" id="A0A3Q7I1N7"/>
<keyword evidence="3" id="KW-1185">Reference proteome</keyword>
<feature type="domain" description="DUF4218" evidence="1">
    <location>
        <begin position="16"/>
        <end position="65"/>
    </location>
</feature>
<dbReference type="PANTHER" id="PTHR48451">
    <property type="entry name" value="DUF4218 DOMAIN-CONTAINING PROTEIN"/>
    <property type="match status" value="1"/>
</dbReference>
<dbReference type="InterPro" id="IPR025452">
    <property type="entry name" value="DUF4218"/>
</dbReference>
<dbReference type="PANTHER" id="PTHR48451:SF1">
    <property type="entry name" value="DUF4218 DOMAIN-CONTAINING PROTEIN"/>
    <property type="match status" value="1"/>
</dbReference>
<dbReference type="OMA" id="CWIDELM"/>
<dbReference type="InParanoid" id="A0A3Q7I1N7"/>
<proteinExistence type="predicted"/>
<accession>A0A3Q7I1N7</accession>